<evidence type="ECO:0000313" key="4">
    <source>
        <dbReference type="EMBL" id="QJI01466.1"/>
    </source>
</evidence>
<protein>
    <submittedName>
        <fullName evidence="1">Uncharacterized protein</fullName>
    </submittedName>
</protein>
<gene>
    <name evidence="2" type="ORF">MM415A02719_0006</name>
    <name evidence="3" type="ORF">MM415B02082_0017</name>
    <name evidence="1" type="ORF">TM448A01721_0008</name>
    <name evidence="4" type="ORF">TM448B02568_0017</name>
</gene>
<reference evidence="1" key="1">
    <citation type="submission" date="2020-03" db="EMBL/GenBank/DDBJ databases">
        <title>The deep terrestrial virosphere.</title>
        <authorList>
            <person name="Holmfeldt K."/>
            <person name="Nilsson E."/>
            <person name="Simone D."/>
            <person name="Lopez-Fernandez M."/>
            <person name="Wu X."/>
            <person name="de Brujin I."/>
            <person name="Lundin D."/>
            <person name="Andersson A."/>
            <person name="Bertilsson S."/>
            <person name="Dopson M."/>
        </authorList>
    </citation>
    <scope>NUCLEOTIDE SEQUENCE</scope>
    <source>
        <strain evidence="2">MM415A02719</strain>
        <strain evidence="3">MM415B02082</strain>
        <strain evidence="1">TM448A01721</strain>
        <strain evidence="4">TM448B02568</strain>
    </source>
</reference>
<evidence type="ECO:0000313" key="3">
    <source>
        <dbReference type="EMBL" id="QJA86439.1"/>
    </source>
</evidence>
<proteinExistence type="predicted"/>
<accession>A0A6H1ZSI3</accession>
<dbReference type="AlphaFoldDB" id="A0A6H1ZSI3"/>
<evidence type="ECO:0000313" key="2">
    <source>
        <dbReference type="EMBL" id="QJA72571.1"/>
    </source>
</evidence>
<dbReference type="EMBL" id="MT144191">
    <property type="protein sequence ID" value="QJA50371.1"/>
    <property type="molecule type" value="Genomic_DNA"/>
</dbReference>
<evidence type="ECO:0000313" key="1">
    <source>
        <dbReference type="EMBL" id="QJA50371.1"/>
    </source>
</evidence>
<sequence>MVKTIIGTRKKVINNKTIIVESGNMDKLGLYVTISKNATTKEVTTCLDVVNINRHKSEDSIDTLQDYIFQIIETFQKLQYELDMEVKGLK</sequence>
<dbReference type="EMBL" id="MT142634">
    <property type="protein sequence ID" value="QJA86439.1"/>
    <property type="molecule type" value="Genomic_DNA"/>
</dbReference>
<organism evidence="1">
    <name type="scientific">viral metagenome</name>
    <dbReference type="NCBI Taxonomy" id="1070528"/>
    <lineage>
        <taxon>unclassified sequences</taxon>
        <taxon>metagenomes</taxon>
        <taxon>organismal metagenomes</taxon>
    </lineage>
</organism>
<dbReference type="EMBL" id="MT141962">
    <property type="protein sequence ID" value="QJA72571.1"/>
    <property type="molecule type" value="Genomic_DNA"/>
</dbReference>
<dbReference type="EMBL" id="MT144925">
    <property type="protein sequence ID" value="QJI01466.1"/>
    <property type="molecule type" value="Genomic_DNA"/>
</dbReference>
<name>A0A6H1ZSI3_9ZZZZ</name>